<dbReference type="Gene3D" id="4.10.60.10">
    <property type="entry name" value="Zinc finger, CCHC-type"/>
    <property type="match status" value="1"/>
</dbReference>
<organism evidence="4">
    <name type="scientific">Tanacetum cinerariifolium</name>
    <name type="common">Dalmatian daisy</name>
    <name type="synonym">Chrysanthemum cinerariifolium</name>
    <dbReference type="NCBI Taxonomy" id="118510"/>
    <lineage>
        <taxon>Eukaryota</taxon>
        <taxon>Viridiplantae</taxon>
        <taxon>Streptophyta</taxon>
        <taxon>Embryophyta</taxon>
        <taxon>Tracheophyta</taxon>
        <taxon>Spermatophyta</taxon>
        <taxon>Magnoliopsida</taxon>
        <taxon>eudicotyledons</taxon>
        <taxon>Gunneridae</taxon>
        <taxon>Pentapetalae</taxon>
        <taxon>asterids</taxon>
        <taxon>campanulids</taxon>
        <taxon>Asterales</taxon>
        <taxon>Asteraceae</taxon>
        <taxon>Asteroideae</taxon>
        <taxon>Anthemideae</taxon>
        <taxon>Anthemidinae</taxon>
        <taxon>Tanacetum</taxon>
    </lineage>
</organism>
<dbReference type="GO" id="GO:0003676">
    <property type="term" value="F:nucleic acid binding"/>
    <property type="evidence" value="ECO:0007669"/>
    <property type="project" value="InterPro"/>
</dbReference>
<keyword evidence="4" id="KW-0548">Nucleotidyltransferase</keyword>
<name>A0A6L2K4Y2_TANCI</name>
<dbReference type="InterPro" id="IPR001878">
    <property type="entry name" value="Znf_CCHC"/>
</dbReference>
<dbReference type="SMART" id="SM00343">
    <property type="entry name" value="ZnF_C2HC"/>
    <property type="match status" value="1"/>
</dbReference>
<dbReference type="InterPro" id="IPR005162">
    <property type="entry name" value="Retrotrans_gag_dom"/>
</dbReference>
<keyword evidence="1" id="KW-0863">Zinc-finger</keyword>
<dbReference type="Pfam" id="PF03732">
    <property type="entry name" value="Retrotrans_gag"/>
    <property type="match status" value="1"/>
</dbReference>
<dbReference type="EMBL" id="BKCJ010001841">
    <property type="protein sequence ID" value="GEU44406.1"/>
    <property type="molecule type" value="Genomic_DNA"/>
</dbReference>
<keyword evidence="4" id="KW-0695">RNA-directed DNA polymerase</keyword>
<comment type="caution">
    <text evidence="4">The sequence shown here is derived from an EMBL/GenBank/DDBJ whole genome shotgun (WGS) entry which is preliminary data.</text>
</comment>
<keyword evidence="4" id="KW-0808">Transferase</keyword>
<sequence length="229" mass="25559">MPPKGNSMSTTAIERLISQRVADALLTYEANRKSKIGNGNDNGNGSHDSGDGIRRTLHTARGYTYKEFLNCQPLNFKGAVGLAHWTVGHDAAYEMPWKNLMKMMTKAYCPMSEIKKLEIELWNLMVKGTDVVSYTQQFQELALVCSRMVPEESDKVEIRTNQRASMADQRTLTCFNCGEQGHYPSECPELKNWNCGNQAGSSESRGRVYALEGGETDQDPNSIAYDIDA</sequence>
<keyword evidence="1" id="KW-0479">Metal-binding</keyword>
<evidence type="ECO:0000259" key="3">
    <source>
        <dbReference type="PROSITE" id="PS50158"/>
    </source>
</evidence>
<dbReference type="SUPFAM" id="SSF57756">
    <property type="entry name" value="Retrovirus zinc finger-like domains"/>
    <property type="match status" value="1"/>
</dbReference>
<accession>A0A6L2K4Y2</accession>
<evidence type="ECO:0000256" key="1">
    <source>
        <dbReference type="PROSITE-ProRule" id="PRU00047"/>
    </source>
</evidence>
<evidence type="ECO:0000256" key="2">
    <source>
        <dbReference type="SAM" id="MobiDB-lite"/>
    </source>
</evidence>
<feature type="region of interest" description="Disordered" evidence="2">
    <location>
        <begin position="33"/>
        <end position="53"/>
    </location>
</feature>
<proteinExistence type="predicted"/>
<dbReference type="PROSITE" id="PS50158">
    <property type="entry name" value="ZF_CCHC"/>
    <property type="match status" value="1"/>
</dbReference>
<dbReference type="GO" id="GO:0008270">
    <property type="term" value="F:zinc ion binding"/>
    <property type="evidence" value="ECO:0007669"/>
    <property type="project" value="UniProtKB-KW"/>
</dbReference>
<gene>
    <name evidence="4" type="ORF">Tci_016384</name>
</gene>
<dbReference type="AlphaFoldDB" id="A0A6L2K4Y2"/>
<reference evidence="4" key="1">
    <citation type="journal article" date="2019" name="Sci. Rep.">
        <title>Draft genome of Tanacetum cinerariifolium, the natural source of mosquito coil.</title>
        <authorList>
            <person name="Yamashiro T."/>
            <person name="Shiraishi A."/>
            <person name="Satake H."/>
            <person name="Nakayama K."/>
        </authorList>
    </citation>
    <scope>NUCLEOTIDE SEQUENCE</scope>
</reference>
<dbReference type="InterPro" id="IPR036875">
    <property type="entry name" value="Znf_CCHC_sf"/>
</dbReference>
<evidence type="ECO:0000313" key="4">
    <source>
        <dbReference type="EMBL" id="GEU44406.1"/>
    </source>
</evidence>
<feature type="compositionally biased region" description="Low complexity" evidence="2">
    <location>
        <begin position="37"/>
        <end position="47"/>
    </location>
</feature>
<dbReference type="GO" id="GO:0003964">
    <property type="term" value="F:RNA-directed DNA polymerase activity"/>
    <property type="evidence" value="ECO:0007669"/>
    <property type="project" value="UniProtKB-KW"/>
</dbReference>
<protein>
    <submittedName>
        <fullName evidence="4">Reverse transcriptase domain-containing protein</fullName>
    </submittedName>
</protein>
<feature type="domain" description="CCHC-type" evidence="3">
    <location>
        <begin position="174"/>
        <end position="189"/>
    </location>
</feature>
<keyword evidence="1" id="KW-0862">Zinc</keyword>
<dbReference type="Pfam" id="PF00098">
    <property type="entry name" value="zf-CCHC"/>
    <property type="match status" value="1"/>
</dbReference>